<organism evidence="3 4">
    <name type="scientific">Candidatus Shapirobacteria bacterium GW2011_GWE2_38_30</name>
    <dbReference type="NCBI Taxonomy" id="1618490"/>
    <lineage>
        <taxon>Bacteria</taxon>
        <taxon>Candidatus Shapironibacteriota</taxon>
    </lineage>
</organism>
<keyword evidence="1" id="KW-1133">Transmembrane helix</keyword>
<evidence type="ECO:0000313" key="3">
    <source>
        <dbReference type="EMBL" id="KKQ70390.1"/>
    </source>
</evidence>
<dbReference type="PANTHER" id="PTHR34978">
    <property type="entry name" value="POSSIBLE SENSOR-TRANSDUCER PROTEIN BLAR"/>
    <property type="match status" value="1"/>
</dbReference>
<keyword evidence="1" id="KW-0472">Membrane</keyword>
<dbReference type="EMBL" id="LBUT01000007">
    <property type="protein sequence ID" value="KKQ70390.1"/>
    <property type="molecule type" value="Genomic_DNA"/>
</dbReference>
<comment type="caution">
    <text evidence="3">The sequence shown here is derived from an EMBL/GenBank/DDBJ whole genome shotgun (WGS) entry which is preliminary data.</text>
</comment>
<dbReference type="InterPro" id="IPR052173">
    <property type="entry name" value="Beta-lactam_resp_regulator"/>
</dbReference>
<feature type="transmembrane region" description="Helical" evidence="1">
    <location>
        <begin position="65"/>
        <end position="91"/>
    </location>
</feature>
<dbReference type="STRING" id="1618490.US90_C0007G0003"/>
<dbReference type="Pfam" id="PF05569">
    <property type="entry name" value="Peptidase_M56"/>
    <property type="match status" value="1"/>
</dbReference>
<accession>A0A0G0K4K9</accession>
<dbReference type="PANTHER" id="PTHR34978:SF3">
    <property type="entry name" value="SLR0241 PROTEIN"/>
    <property type="match status" value="1"/>
</dbReference>
<evidence type="ECO:0000256" key="1">
    <source>
        <dbReference type="SAM" id="Phobius"/>
    </source>
</evidence>
<dbReference type="Gene3D" id="3.30.2010.10">
    <property type="entry name" value="Metalloproteases ('zincins'), catalytic domain"/>
    <property type="match status" value="1"/>
</dbReference>
<dbReference type="InterPro" id="IPR008756">
    <property type="entry name" value="Peptidase_M56"/>
</dbReference>
<feature type="transmembrane region" description="Helical" evidence="1">
    <location>
        <begin position="255"/>
        <end position="273"/>
    </location>
</feature>
<dbReference type="AlphaFoldDB" id="A0A0G0K4K9"/>
<feature type="transmembrane region" description="Helical" evidence="1">
    <location>
        <begin position="12"/>
        <end position="30"/>
    </location>
</feature>
<reference evidence="3 4" key="1">
    <citation type="journal article" date="2015" name="Nature">
        <title>rRNA introns, odd ribosomes, and small enigmatic genomes across a large radiation of phyla.</title>
        <authorList>
            <person name="Brown C.T."/>
            <person name="Hug L.A."/>
            <person name="Thomas B.C."/>
            <person name="Sharon I."/>
            <person name="Castelle C.J."/>
            <person name="Singh A."/>
            <person name="Wilkins M.J."/>
            <person name="Williams K.H."/>
            <person name="Banfield J.F."/>
        </authorList>
    </citation>
    <scope>NUCLEOTIDE SEQUENCE [LARGE SCALE GENOMIC DNA]</scope>
</reference>
<gene>
    <name evidence="3" type="ORF">US90_C0007G0003</name>
</gene>
<evidence type="ECO:0000259" key="2">
    <source>
        <dbReference type="Pfam" id="PF05569"/>
    </source>
</evidence>
<sequence length="317" mass="36600">MPQNIRFFRNFTFTSLIFLGVLYLSLLIISTPKIFSGFIMQLVYLVQFCSLNPLNLFSLTNTFQFWVNIAGGLFLIYLYLNIFKAVILSLLSLHKTRNFLRSLPIISTNSQYSLFKSPFPQALTLGFFQPRIYLSTSLKKICTPPEIQTILIHEREHLSNHDPFKNFLINFLRSSLPFFPGKNFIFNHYFTLIEISCDHSVFCSLSNQLPLFTALQKIIKNQFQPTLINTLSFAGHASQRISILTGQKSLSFKKYFSLHLSALITFSFIALFVSRTDLLLDCPHLARCLRSLFQNSTSLHQITPEIRYIPNIIKTCH</sequence>
<name>A0A0G0K4K9_9BACT</name>
<dbReference type="Proteomes" id="UP000034406">
    <property type="component" value="Unassembled WGS sequence"/>
</dbReference>
<feature type="domain" description="Peptidase M56" evidence="2">
    <location>
        <begin position="123"/>
        <end position="207"/>
    </location>
</feature>
<dbReference type="CDD" id="cd07326">
    <property type="entry name" value="M56_BlaR1_MecR1_like"/>
    <property type="match status" value="1"/>
</dbReference>
<proteinExistence type="predicted"/>
<protein>
    <recommendedName>
        <fullName evidence="2">Peptidase M56 domain-containing protein</fullName>
    </recommendedName>
</protein>
<evidence type="ECO:0000313" key="4">
    <source>
        <dbReference type="Proteomes" id="UP000034406"/>
    </source>
</evidence>
<keyword evidence="1" id="KW-0812">Transmembrane</keyword>